<comment type="caution">
    <text evidence="3">The sequence shown here is derived from an EMBL/GenBank/DDBJ whole genome shotgun (WGS) entry which is preliminary data.</text>
</comment>
<proteinExistence type="predicted"/>
<reference evidence="3" key="2">
    <citation type="submission" date="2020-09" db="EMBL/GenBank/DDBJ databases">
        <authorList>
            <person name="Sun Q."/>
            <person name="Ohkuma M."/>
        </authorList>
    </citation>
    <scope>NUCLEOTIDE SEQUENCE</scope>
    <source>
        <strain evidence="3">JCM 3090</strain>
    </source>
</reference>
<feature type="compositionally biased region" description="Basic and acidic residues" evidence="1">
    <location>
        <begin position="189"/>
        <end position="202"/>
    </location>
</feature>
<feature type="transmembrane region" description="Helical" evidence="2">
    <location>
        <begin position="73"/>
        <end position="91"/>
    </location>
</feature>
<feature type="transmembrane region" description="Helical" evidence="2">
    <location>
        <begin position="103"/>
        <end position="122"/>
    </location>
</feature>
<evidence type="ECO:0000256" key="1">
    <source>
        <dbReference type="SAM" id="MobiDB-lite"/>
    </source>
</evidence>
<organism evidence="3 4">
    <name type="scientific">Pilimelia anulata</name>
    <dbReference type="NCBI Taxonomy" id="53371"/>
    <lineage>
        <taxon>Bacteria</taxon>
        <taxon>Bacillati</taxon>
        <taxon>Actinomycetota</taxon>
        <taxon>Actinomycetes</taxon>
        <taxon>Micromonosporales</taxon>
        <taxon>Micromonosporaceae</taxon>
        <taxon>Pilimelia</taxon>
    </lineage>
</organism>
<name>A0A8J3FAE0_9ACTN</name>
<dbReference type="Proteomes" id="UP000649739">
    <property type="component" value="Unassembled WGS sequence"/>
</dbReference>
<feature type="region of interest" description="Disordered" evidence="1">
    <location>
        <begin position="1"/>
        <end position="32"/>
    </location>
</feature>
<sequence>MTDPAGPPDPGPAAAAEPGPPPGDPAEPVPPLIPERWRGPVDRALRITGGVLAVLLAVLTGALELILVPLRVGGIPVGLCVLLAVAVNYLLPRFTEAATGARWPALLAFVAWLMVMLLAAGRRSEGDLLATGVFAVLVNVAGSLAFGIAMYRMMLATPRARPPRRPRRTDRSGRVGWCPARKRTKTVPWRREHSRPAGEPSR</sequence>
<evidence type="ECO:0000313" key="3">
    <source>
        <dbReference type="EMBL" id="GGK00600.1"/>
    </source>
</evidence>
<accession>A0A8J3FAE0</accession>
<feature type="compositionally biased region" description="Pro residues" evidence="1">
    <location>
        <begin position="18"/>
        <end position="32"/>
    </location>
</feature>
<evidence type="ECO:0000256" key="2">
    <source>
        <dbReference type="SAM" id="Phobius"/>
    </source>
</evidence>
<keyword evidence="2" id="KW-0472">Membrane</keyword>
<dbReference type="EMBL" id="BMQB01000007">
    <property type="protein sequence ID" value="GGK00600.1"/>
    <property type="molecule type" value="Genomic_DNA"/>
</dbReference>
<protein>
    <submittedName>
        <fullName evidence="3">Uncharacterized protein</fullName>
    </submittedName>
</protein>
<gene>
    <name evidence="3" type="ORF">GCM10010123_33140</name>
</gene>
<dbReference type="RefSeq" id="WP_189171075.1">
    <property type="nucleotide sequence ID" value="NZ_BMQB01000007.1"/>
</dbReference>
<keyword evidence="4" id="KW-1185">Reference proteome</keyword>
<keyword evidence="2" id="KW-0812">Transmembrane</keyword>
<feature type="compositionally biased region" description="Pro residues" evidence="1">
    <location>
        <begin position="1"/>
        <end position="11"/>
    </location>
</feature>
<dbReference type="AlphaFoldDB" id="A0A8J3FAE0"/>
<feature type="transmembrane region" description="Helical" evidence="2">
    <location>
        <begin position="128"/>
        <end position="151"/>
    </location>
</feature>
<evidence type="ECO:0000313" key="4">
    <source>
        <dbReference type="Proteomes" id="UP000649739"/>
    </source>
</evidence>
<reference evidence="3" key="1">
    <citation type="journal article" date="2014" name="Int. J. Syst. Evol. Microbiol.">
        <title>Complete genome sequence of Corynebacterium casei LMG S-19264T (=DSM 44701T), isolated from a smear-ripened cheese.</title>
        <authorList>
            <consortium name="US DOE Joint Genome Institute (JGI-PGF)"/>
            <person name="Walter F."/>
            <person name="Albersmeier A."/>
            <person name="Kalinowski J."/>
            <person name="Ruckert C."/>
        </authorList>
    </citation>
    <scope>NUCLEOTIDE SEQUENCE</scope>
    <source>
        <strain evidence="3">JCM 3090</strain>
    </source>
</reference>
<feature type="region of interest" description="Disordered" evidence="1">
    <location>
        <begin position="160"/>
        <end position="202"/>
    </location>
</feature>
<keyword evidence="2" id="KW-1133">Transmembrane helix</keyword>
<feature type="transmembrane region" description="Helical" evidence="2">
    <location>
        <begin position="44"/>
        <end position="67"/>
    </location>
</feature>